<dbReference type="EMBL" id="WNVC01001466">
    <property type="protein sequence ID" value="MDZ5001491.1"/>
    <property type="molecule type" value="Genomic_DNA"/>
</dbReference>
<dbReference type="PANTHER" id="PTHR32089">
    <property type="entry name" value="METHYL-ACCEPTING CHEMOTAXIS PROTEIN MCPB"/>
    <property type="match status" value="1"/>
</dbReference>
<dbReference type="PROSITE" id="PS50111">
    <property type="entry name" value="CHEMOTAXIS_TRANSDUC_2"/>
    <property type="match status" value="1"/>
</dbReference>
<proteinExistence type="inferred from homology"/>
<name>A0AAW9ILJ9_CLOPF</name>
<dbReference type="SUPFAM" id="SSF58104">
    <property type="entry name" value="Methyl-accepting chemotaxis protein (MCP) signaling domain"/>
    <property type="match status" value="1"/>
</dbReference>
<evidence type="ECO:0000256" key="1">
    <source>
        <dbReference type="ARBA" id="ARBA00023224"/>
    </source>
</evidence>
<dbReference type="Pfam" id="PF00015">
    <property type="entry name" value="MCPsignal"/>
    <property type="match status" value="1"/>
</dbReference>
<feature type="non-terminal residue" evidence="5">
    <location>
        <position position="130"/>
    </location>
</feature>
<keyword evidence="1 3" id="KW-0807">Transducer</keyword>
<dbReference type="GO" id="GO:0004888">
    <property type="term" value="F:transmembrane signaling receptor activity"/>
    <property type="evidence" value="ECO:0007669"/>
    <property type="project" value="InterPro"/>
</dbReference>
<reference evidence="5" key="1">
    <citation type="submission" date="2019-11" db="EMBL/GenBank/DDBJ databases">
        <title>Characterization of Clostridium perfringens isolates from swine manure treated agricultural soils.</title>
        <authorList>
            <person name="Wushke S.T."/>
        </authorList>
    </citation>
    <scope>NUCLEOTIDE SEQUENCE</scope>
    <source>
        <strain evidence="5">X26</strain>
    </source>
</reference>
<dbReference type="InterPro" id="IPR004089">
    <property type="entry name" value="MCPsignal_dom"/>
</dbReference>
<evidence type="ECO:0000256" key="3">
    <source>
        <dbReference type="PROSITE-ProRule" id="PRU00284"/>
    </source>
</evidence>
<dbReference type="GO" id="GO:0016020">
    <property type="term" value="C:membrane"/>
    <property type="evidence" value="ECO:0007669"/>
    <property type="project" value="InterPro"/>
</dbReference>
<accession>A0AAW9ILJ9</accession>
<dbReference type="GO" id="GO:0007165">
    <property type="term" value="P:signal transduction"/>
    <property type="evidence" value="ECO:0007669"/>
    <property type="project" value="UniProtKB-KW"/>
</dbReference>
<organism evidence="5 6">
    <name type="scientific">Clostridium perfringens</name>
    <dbReference type="NCBI Taxonomy" id="1502"/>
    <lineage>
        <taxon>Bacteria</taxon>
        <taxon>Bacillati</taxon>
        <taxon>Bacillota</taxon>
        <taxon>Clostridia</taxon>
        <taxon>Eubacteriales</taxon>
        <taxon>Clostridiaceae</taxon>
        <taxon>Clostridium</taxon>
    </lineage>
</organism>
<dbReference type="GO" id="GO:0006935">
    <property type="term" value="P:chemotaxis"/>
    <property type="evidence" value="ECO:0007669"/>
    <property type="project" value="InterPro"/>
</dbReference>
<dbReference type="Proteomes" id="UP001291306">
    <property type="component" value="Unassembled WGS sequence"/>
</dbReference>
<evidence type="ECO:0000313" key="5">
    <source>
        <dbReference type="EMBL" id="MDZ5001491.1"/>
    </source>
</evidence>
<feature type="non-terminal residue" evidence="5">
    <location>
        <position position="1"/>
    </location>
</feature>
<dbReference type="PRINTS" id="PR00260">
    <property type="entry name" value="CHEMTRNSDUCR"/>
</dbReference>
<evidence type="ECO:0000259" key="4">
    <source>
        <dbReference type="PROSITE" id="PS50111"/>
    </source>
</evidence>
<dbReference type="PANTHER" id="PTHR32089:SF112">
    <property type="entry name" value="LYSOZYME-LIKE PROTEIN-RELATED"/>
    <property type="match status" value="1"/>
</dbReference>
<feature type="domain" description="Methyl-accepting transducer" evidence="4">
    <location>
        <begin position="1"/>
        <end position="130"/>
    </location>
</feature>
<evidence type="ECO:0000256" key="2">
    <source>
        <dbReference type="ARBA" id="ARBA00029447"/>
    </source>
</evidence>
<comment type="similarity">
    <text evidence="2">Belongs to the methyl-accepting chemotaxis (MCP) protein family.</text>
</comment>
<gene>
    <name evidence="5" type="ORF">GNF79_21045</name>
</gene>
<comment type="caution">
    <text evidence="5">The sequence shown here is derived from an EMBL/GenBank/DDBJ whole genome shotgun (WGS) entry which is preliminary data.</text>
</comment>
<dbReference type="Gene3D" id="1.10.287.950">
    <property type="entry name" value="Methyl-accepting chemotaxis protein"/>
    <property type="match status" value="1"/>
</dbReference>
<evidence type="ECO:0000313" key="6">
    <source>
        <dbReference type="Proteomes" id="UP001291306"/>
    </source>
</evidence>
<dbReference type="InterPro" id="IPR004090">
    <property type="entry name" value="Chemotax_Me-accpt_rcpt"/>
</dbReference>
<dbReference type="AlphaFoldDB" id="A0AAW9ILJ9"/>
<sequence>KSTASNKDIAELVVTIKTLENNFKSFSNSVLSMKNNITDITTITDVINSLSEQTNLLALNAAIEASRAGEAGKGFAVVADEIRKLAEESKSSSSKITSIVQNVLTETSVIVKENNNISSLLQTQIGETTK</sequence>
<protein>
    <submittedName>
        <fullName evidence="5">Methyl-accepting chemotaxis protein</fullName>
    </submittedName>
</protein>